<gene>
    <name evidence="5" type="ORF">HK100_001312</name>
</gene>
<dbReference type="SUPFAM" id="SSF48452">
    <property type="entry name" value="TPR-like"/>
    <property type="match status" value="1"/>
</dbReference>
<protein>
    <submittedName>
        <fullName evidence="5">Uncharacterized protein</fullName>
    </submittedName>
</protein>
<feature type="compositionally biased region" description="Polar residues" evidence="4">
    <location>
        <begin position="1000"/>
        <end position="1016"/>
    </location>
</feature>
<keyword evidence="3" id="KW-0802">TPR repeat</keyword>
<evidence type="ECO:0000256" key="2">
    <source>
        <dbReference type="ARBA" id="ARBA00038251"/>
    </source>
</evidence>
<dbReference type="AlphaFoldDB" id="A0AAD5XBX7"/>
<evidence type="ECO:0000313" key="5">
    <source>
        <dbReference type="EMBL" id="KAJ3115541.1"/>
    </source>
</evidence>
<evidence type="ECO:0000256" key="3">
    <source>
        <dbReference type="PROSITE-ProRule" id="PRU00339"/>
    </source>
</evidence>
<dbReference type="Proteomes" id="UP001211907">
    <property type="component" value="Unassembled WGS sequence"/>
</dbReference>
<keyword evidence="6" id="KW-1185">Reference proteome</keyword>
<evidence type="ECO:0000313" key="6">
    <source>
        <dbReference type="Proteomes" id="UP001211907"/>
    </source>
</evidence>
<dbReference type="PANTHER" id="PTHR23083">
    <property type="entry name" value="TETRATRICOPEPTIDE REPEAT PROTEIN, TPR"/>
    <property type="match status" value="1"/>
</dbReference>
<dbReference type="InterPro" id="IPR051722">
    <property type="entry name" value="Endocytosis_PI4K-reg_protein"/>
</dbReference>
<sequence length="1162" mass="127766">MLSLDSIRCLGLSHLILDNNPTESGRSRTSSVQIPELSGLAVSAKDSSLAALDSYLLVHNPLACLSFEFFPRVDRVSFKGTDNLASLIDAVSLVRKTETDQIKQLYPSILLARASLISGISEDSIRILDPLVLFVDSNNNRDLDKLVSNNAGSMYGNILYLMAACTLGEAYFLQSEPQKAISCLELGVSFIERKLYIPPSISSTANSGLKKLLQTESEDQNESQIIHYARQYSLGFAQYPATYRSINRATVIRLYLNTLVQSTPTLKNSASESVAPICSTPVLPFKNTPSPFSGVSRAQIIYPPDIPISIAIEFQSLLPLYESLVVQNCNFPRLARSEHEVFGEETLSFRHERVLELFEWIGIIEFCGDSSANGGVSEAVERGYKVVEAMYRATLHSFQNIKMIRHLCHSFASLIGHLCDSASESEVSEALLAFKKYFNLYEKRRQEAVADATHHHKEFDGKIENENVADAVGVLISGARLCLTWFNSENGLNNQQLEQARSYIEFALEIVLKDGAKFYNSQDTNSLLVEVHKYKGLIFGELAAEVVNSTDRRSFQEAALKSFKESISRVDSEKATNWRLFYQLAFQYAEMGQIADAVASIQESLNLDPTNISSWNLLALLLTSVRQYDEALEVCEAGWRIGVDNINGKLSNEASTKIKIEDELIIVWDSVPVKVKEDLFNLKLTQLSIITKFSGSKSGLDALQPLFSLFSQMFNPLLKSLDPLIVSTTVAVTPIAYSYASSEASSPKEPHQGNSSGDVKHSRATTSTNTGGLTAVGYLPYFGYSFGLCDMQICLWTTAAKLYTNLRLFVDADLALTEAESLAQVWITIDQKVRSRDSMLFKDSAGILDGTNFGDIQIPLPAKKVQLLRRRSIKTTSGAGKSNDGVNDLDKKWNVSDSGLRRVLADISFGNAFLKVVKFQSSLLPAKLSSFAKYLPASITTSISIPFDEHPRKTSVHSTFTVNHSSSSSSLTRPISIKGSTASMGSLAVGGVEAGIGRSSPASFNSNTPKSNPRLESNSEKEEDVSLESLIADLHICLALDDEHLPARVELAKIYFQSADSFDGASFSEAEYWFERACKRSKLRGSGGGSRGLSTHFGGLTSEYGVECWAGLGQTIEKTCLDENGKVDASRLNSAKDCLLFAVQMERGAAVRGFQCLRRFCD</sequence>
<feature type="repeat" description="TPR" evidence="3">
    <location>
        <begin position="578"/>
        <end position="611"/>
    </location>
</feature>
<evidence type="ECO:0000256" key="1">
    <source>
        <dbReference type="ARBA" id="ARBA00002550"/>
    </source>
</evidence>
<comment type="similarity">
    <text evidence="2">Belongs to the YPP1 family.</text>
</comment>
<comment type="caution">
    <text evidence="5">The sequence shown here is derived from an EMBL/GenBank/DDBJ whole genome shotgun (WGS) entry which is preliminary data.</text>
</comment>
<dbReference type="SMART" id="SM00028">
    <property type="entry name" value="TPR"/>
    <property type="match status" value="3"/>
</dbReference>
<feature type="region of interest" description="Disordered" evidence="4">
    <location>
        <begin position="743"/>
        <end position="766"/>
    </location>
</feature>
<proteinExistence type="inferred from homology"/>
<dbReference type="EMBL" id="JADGJH010001284">
    <property type="protein sequence ID" value="KAJ3115541.1"/>
    <property type="molecule type" value="Genomic_DNA"/>
</dbReference>
<reference evidence="5" key="1">
    <citation type="submission" date="2020-05" db="EMBL/GenBank/DDBJ databases">
        <title>Phylogenomic resolution of chytrid fungi.</title>
        <authorList>
            <person name="Stajich J.E."/>
            <person name="Amses K."/>
            <person name="Simmons R."/>
            <person name="Seto K."/>
            <person name="Myers J."/>
            <person name="Bonds A."/>
            <person name="Quandt C.A."/>
            <person name="Barry K."/>
            <person name="Liu P."/>
            <person name="Grigoriev I."/>
            <person name="Longcore J.E."/>
            <person name="James T.Y."/>
        </authorList>
    </citation>
    <scope>NUCLEOTIDE SEQUENCE</scope>
    <source>
        <strain evidence="5">JEL0513</strain>
    </source>
</reference>
<feature type="region of interest" description="Disordered" evidence="4">
    <location>
        <begin position="999"/>
        <end position="1021"/>
    </location>
</feature>
<dbReference type="PANTHER" id="PTHR23083:SF464">
    <property type="entry name" value="TETRATRICOPEPTIDE REPEAT DOMAIN 7, ISOFORM A"/>
    <property type="match status" value="1"/>
</dbReference>
<evidence type="ECO:0000256" key="4">
    <source>
        <dbReference type="SAM" id="MobiDB-lite"/>
    </source>
</evidence>
<organism evidence="5 6">
    <name type="scientific">Physocladia obscura</name>
    <dbReference type="NCBI Taxonomy" id="109957"/>
    <lineage>
        <taxon>Eukaryota</taxon>
        <taxon>Fungi</taxon>
        <taxon>Fungi incertae sedis</taxon>
        <taxon>Chytridiomycota</taxon>
        <taxon>Chytridiomycota incertae sedis</taxon>
        <taxon>Chytridiomycetes</taxon>
        <taxon>Chytridiales</taxon>
        <taxon>Chytriomycetaceae</taxon>
        <taxon>Physocladia</taxon>
    </lineage>
</organism>
<accession>A0AAD5XBX7</accession>
<dbReference type="Gene3D" id="1.25.40.10">
    <property type="entry name" value="Tetratricopeptide repeat domain"/>
    <property type="match status" value="1"/>
</dbReference>
<dbReference type="InterPro" id="IPR011990">
    <property type="entry name" value="TPR-like_helical_dom_sf"/>
</dbReference>
<comment type="function">
    <text evidence="1">Involved in endocytosis.</text>
</comment>
<dbReference type="PROSITE" id="PS50005">
    <property type="entry name" value="TPR"/>
    <property type="match status" value="1"/>
</dbReference>
<dbReference type="InterPro" id="IPR019734">
    <property type="entry name" value="TPR_rpt"/>
</dbReference>
<name>A0AAD5XBX7_9FUNG</name>